<dbReference type="EMBL" id="JARJCW010000031">
    <property type="protein sequence ID" value="KAJ7209251.1"/>
    <property type="molecule type" value="Genomic_DNA"/>
</dbReference>
<comment type="caution">
    <text evidence="2">The sequence shown here is derived from an EMBL/GenBank/DDBJ whole genome shotgun (WGS) entry which is preliminary data.</text>
</comment>
<feature type="region of interest" description="Disordered" evidence="1">
    <location>
        <begin position="57"/>
        <end position="86"/>
    </location>
</feature>
<keyword evidence="3" id="KW-1185">Reference proteome</keyword>
<dbReference type="AlphaFoldDB" id="A0AAD6YB22"/>
<protein>
    <submittedName>
        <fullName evidence="2">Uncharacterized protein</fullName>
    </submittedName>
</protein>
<reference evidence="2" key="1">
    <citation type="submission" date="2023-03" db="EMBL/GenBank/DDBJ databases">
        <title>Massive genome expansion in bonnet fungi (Mycena s.s.) driven by repeated elements and novel gene families across ecological guilds.</title>
        <authorList>
            <consortium name="Lawrence Berkeley National Laboratory"/>
            <person name="Harder C.B."/>
            <person name="Miyauchi S."/>
            <person name="Viragh M."/>
            <person name="Kuo A."/>
            <person name="Thoen E."/>
            <person name="Andreopoulos B."/>
            <person name="Lu D."/>
            <person name="Skrede I."/>
            <person name="Drula E."/>
            <person name="Henrissat B."/>
            <person name="Morin E."/>
            <person name="Kohler A."/>
            <person name="Barry K."/>
            <person name="LaButti K."/>
            <person name="Morin E."/>
            <person name="Salamov A."/>
            <person name="Lipzen A."/>
            <person name="Mereny Z."/>
            <person name="Hegedus B."/>
            <person name="Baldrian P."/>
            <person name="Stursova M."/>
            <person name="Weitz H."/>
            <person name="Taylor A."/>
            <person name="Grigoriev I.V."/>
            <person name="Nagy L.G."/>
            <person name="Martin F."/>
            <person name="Kauserud H."/>
        </authorList>
    </citation>
    <scope>NUCLEOTIDE SEQUENCE</scope>
    <source>
        <strain evidence="2">9144</strain>
    </source>
</reference>
<proteinExistence type="predicted"/>
<evidence type="ECO:0000256" key="1">
    <source>
        <dbReference type="SAM" id="MobiDB-lite"/>
    </source>
</evidence>
<gene>
    <name evidence="2" type="ORF">GGX14DRAFT_566436</name>
</gene>
<name>A0AAD6YB22_9AGAR</name>
<feature type="region of interest" description="Disordered" evidence="1">
    <location>
        <begin position="359"/>
        <end position="447"/>
    </location>
</feature>
<feature type="compositionally biased region" description="Basic and acidic residues" evidence="1">
    <location>
        <begin position="429"/>
        <end position="441"/>
    </location>
</feature>
<evidence type="ECO:0000313" key="3">
    <source>
        <dbReference type="Proteomes" id="UP001219525"/>
    </source>
</evidence>
<accession>A0AAD6YB22</accession>
<evidence type="ECO:0000313" key="2">
    <source>
        <dbReference type="EMBL" id="KAJ7209251.1"/>
    </source>
</evidence>
<dbReference type="Proteomes" id="UP001219525">
    <property type="component" value="Unassembled WGS sequence"/>
</dbReference>
<feature type="compositionally biased region" description="Polar residues" evidence="1">
    <location>
        <begin position="70"/>
        <end position="79"/>
    </location>
</feature>
<feature type="compositionally biased region" description="Basic residues" evidence="1">
    <location>
        <begin position="391"/>
        <end position="402"/>
    </location>
</feature>
<organism evidence="2 3">
    <name type="scientific">Mycena pura</name>
    <dbReference type="NCBI Taxonomy" id="153505"/>
    <lineage>
        <taxon>Eukaryota</taxon>
        <taxon>Fungi</taxon>
        <taxon>Dikarya</taxon>
        <taxon>Basidiomycota</taxon>
        <taxon>Agaricomycotina</taxon>
        <taxon>Agaricomycetes</taxon>
        <taxon>Agaricomycetidae</taxon>
        <taxon>Agaricales</taxon>
        <taxon>Marasmiineae</taxon>
        <taxon>Mycenaceae</taxon>
        <taxon>Mycena</taxon>
    </lineage>
</organism>
<sequence length="447" mass="49371">MPYCSYGLTTYVVLKRWWLRLRSPCAWPAGECERAQREGIESSSETAMERARRNGAVEAYDDPNNGRGHSPSNTNTTSEPIGDDPTPFWRPMSCVPWEDVHLPLGLEGGIHISQLCEVEVPLALNTAIEELDNINFTLSFACAVAVPQICEIINNPQGCYVVVEYDEDHVGAPGGLDVDVRWLERRRLVSSGIDSGLWATLAEPIRLLAVKCAAERLSGSWERALTIATAFWICLCIQDLLDEDWDLGGSTYRELQTGGLMEDAQLTLTRRAIAEIMMLSTTTGTPQDVARQLHWIQPGVVVFFCRSIAHGGLISGRPRQYFQVELRYQGRPVLGPPDLPLSDDHIPQKQVRFDLPSTPVQADDASEKLFPPAGYNNRPLPPPGPNESLQRAKRSKPAKHTGSHSSGTAESGTLPVHTRSRSRSAASESRPKKVDMQDDRIVAQGRG</sequence>